<dbReference type="Pfam" id="PF00107">
    <property type="entry name" value="ADH_zinc_N"/>
    <property type="match status" value="1"/>
</dbReference>
<sequence>MDLSHTFHLTTRYVEVHTPTKALFLLTKFGEFAVRSAGIPKPGRGELLIKNEAVALNPIDWKMQTWGLVIQHYPAIIGLDTAGTVEAVGEGVTEFQKGDRVMGFGALNARQSTFQQYSITSVQSSAKVPQSVSLEQAASLPVGICTATVGLYQTNEYGAGLMAPWEQGGQGKYSGKPFIVLGGASCNGAYVIQLAKLSGFSPIITTASPHNTTYLESLGATHVLDRHLDTAALKSEVARITQLPVKVIYDTVSEQDTQKLGYELLAENGTLVLVLPSTLEDDRVKSAEENALRHNEIYLSQGPGITHASGKTVKTTSSSPFVPGNENILSGLYANLPNYLDTGAIQAVRVEILPGGLEGNAGGLDRMRNGRVSGTKLVVRPQDTA</sequence>
<dbReference type="SMART" id="SM00829">
    <property type="entry name" value="PKS_ER"/>
    <property type="match status" value="1"/>
</dbReference>
<dbReference type="InterPro" id="IPR011032">
    <property type="entry name" value="GroES-like_sf"/>
</dbReference>
<dbReference type="AlphaFoldDB" id="A0A166KNW6"/>
<dbReference type="GO" id="GO:0016651">
    <property type="term" value="F:oxidoreductase activity, acting on NAD(P)H"/>
    <property type="evidence" value="ECO:0007669"/>
    <property type="project" value="InterPro"/>
</dbReference>
<dbReference type="InterPro" id="IPR013154">
    <property type="entry name" value="ADH-like_N"/>
</dbReference>
<dbReference type="OrthoDB" id="3233595at2759"/>
<protein>
    <submittedName>
        <fullName evidence="2">GroES-like protein</fullName>
    </submittedName>
</protein>
<dbReference type="CDD" id="cd08249">
    <property type="entry name" value="enoyl_reductase_like"/>
    <property type="match status" value="1"/>
</dbReference>
<dbReference type="InterPro" id="IPR020843">
    <property type="entry name" value="ER"/>
</dbReference>
<dbReference type="InterPro" id="IPR013149">
    <property type="entry name" value="ADH-like_C"/>
</dbReference>
<organism evidence="2 3">
    <name type="scientific">Athelia psychrophila</name>
    <dbReference type="NCBI Taxonomy" id="1759441"/>
    <lineage>
        <taxon>Eukaryota</taxon>
        <taxon>Fungi</taxon>
        <taxon>Dikarya</taxon>
        <taxon>Basidiomycota</taxon>
        <taxon>Agaricomycotina</taxon>
        <taxon>Agaricomycetes</taxon>
        <taxon>Agaricomycetidae</taxon>
        <taxon>Atheliales</taxon>
        <taxon>Atheliaceae</taxon>
        <taxon>Athelia</taxon>
    </lineage>
</organism>
<dbReference type="InterPro" id="IPR036291">
    <property type="entry name" value="NAD(P)-bd_dom_sf"/>
</dbReference>
<dbReference type="PANTHER" id="PTHR45348">
    <property type="entry name" value="HYPOTHETICAL OXIDOREDUCTASE (EUROFUNG)"/>
    <property type="match status" value="1"/>
</dbReference>
<feature type="domain" description="Enoyl reductase (ER)" evidence="1">
    <location>
        <begin position="30"/>
        <end position="379"/>
    </location>
</feature>
<gene>
    <name evidence="2" type="ORF">FIBSPDRAFT_1043808</name>
</gene>
<keyword evidence="3" id="KW-1185">Reference proteome</keyword>
<evidence type="ECO:0000313" key="3">
    <source>
        <dbReference type="Proteomes" id="UP000076532"/>
    </source>
</evidence>
<dbReference type="Gene3D" id="3.40.50.720">
    <property type="entry name" value="NAD(P)-binding Rossmann-like Domain"/>
    <property type="match status" value="1"/>
</dbReference>
<dbReference type="SUPFAM" id="SSF51735">
    <property type="entry name" value="NAD(P)-binding Rossmann-fold domains"/>
    <property type="match status" value="1"/>
</dbReference>
<dbReference type="InterPro" id="IPR047122">
    <property type="entry name" value="Trans-enoyl_RdTase-like"/>
</dbReference>
<dbReference type="EMBL" id="KV417542">
    <property type="protein sequence ID" value="KZP22104.1"/>
    <property type="molecule type" value="Genomic_DNA"/>
</dbReference>
<dbReference type="Gene3D" id="3.90.180.10">
    <property type="entry name" value="Medium-chain alcohol dehydrogenases, catalytic domain"/>
    <property type="match status" value="1"/>
</dbReference>
<dbReference type="Pfam" id="PF08240">
    <property type="entry name" value="ADH_N"/>
    <property type="match status" value="1"/>
</dbReference>
<name>A0A166KNW6_9AGAM</name>
<dbReference type="Proteomes" id="UP000076532">
    <property type="component" value="Unassembled WGS sequence"/>
</dbReference>
<accession>A0A166KNW6</accession>
<dbReference type="PANTHER" id="PTHR45348:SF2">
    <property type="entry name" value="ZINC-TYPE ALCOHOL DEHYDROGENASE-LIKE PROTEIN C2E1P3.01"/>
    <property type="match status" value="1"/>
</dbReference>
<dbReference type="SUPFAM" id="SSF50129">
    <property type="entry name" value="GroES-like"/>
    <property type="match status" value="1"/>
</dbReference>
<evidence type="ECO:0000259" key="1">
    <source>
        <dbReference type="SMART" id="SM00829"/>
    </source>
</evidence>
<evidence type="ECO:0000313" key="2">
    <source>
        <dbReference type="EMBL" id="KZP22104.1"/>
    </source>
</evidence>
<proteinExistence type="predicted"/>
<dbReference type="STRING" id="436010.A0A166KNW6"/>
<reference evidence="2 3" key="1">
    <citation type="journal article" date="2016" name="Mol. Biol. Evol.">
        <title>Comparative Genomics of Early-Diverging Mushroom-Forming Fungi Provides Insights into the Origins of Lignocellulose Decay Capabilities.</title>
        <authorList>
            <person name="Nagy L.G."/>
            <person name="Riley R."/>
            <person name="Tritt A."/>
            <person name="Adam C."/>
            <person name="Daum C."/>
            <person name="Floudas D."/>
            <person name="Sun H."/>
            <person name="Yadav J.S."/>
            <person name="Pangilinan J."/>
            <person name="Larsson K.H."/>
            <person name="Matsuura K."/>
            <person name="Barry K."/>
            <person name="Labutti K."/>
            <person name="Kuo R."/>
            <person name="Ohm R.A."/>
            <person name="Bhattacharya S.S."/>
            <person name="Shirouzu T."/>
            <person name="Yoshinaga Y."/>
            <person name="Martin F.M."/>
            <person name="Grigoriev I.V."/>
            <person name="Hibbett D.S."/>
        </authorList>
    </citation>
    <scope>NUCLEOTIDE SEQUENCE [LARGE SCALE GENOMIC DNA]</scope>
    <source>
        <strain evidence="2 3">CBS 109695</strain>
    </source>
</reference>